<evidence type="ECO:0000256" key="9">
    <source>
        <dbReference type="ARBA" id="ARBA00022982"/>
    </source>
</evidence>
<dbReference type="InterPro" id="IPR002429">
    <property type="entry name" value="CcO_II-like_C"/>
</dbReference>
<dbReference type="PROSITE" id="PS50857">
    <property type="entry name" value="COX2_CUA"/>
    <property type="match status" value="1"/>
</dbReference>
<keyword evidence="4 16" id="KW-0349">Heme</keyword>
<dbReference type="GO" id="GO:0004129">
    <property type="term" value="F:cytochrome-c oxidase activity"/>
    <property type="evidence" value="ECO:0007669"/>
    <property type="project" value="UniProtKB-EC"/>
</dbReference>
<comment type="caution">
    <text evidence="22">The sequence shown here is derived from an EMBL/GenBank/DDBJ whole genome shotgun (WGS) entry which is preliminary data.</text>
</comment>
<dbReference type="Gene3D" id="2.60.40.420">
    <property type="entry name" value="Cupredoxins - blue copper proteins"/>
    <property type="match status" value="1"/>
</dbReference>
<reference evidence="22 23" key="1">
    <citation type="submission" date="2020-08" db="EMBL/GenBank/DDBJ databases">
        <title>Genomic Encyclopedia of Type Strains, Phase IV (KMG-IV): sequencing the most valuable type-strain genomes for metagenomic binning, comparative biology and taxonomic classification.</title>
        <authorList>
            <person name="Goeker M."/>
        </authorList>
    </citation>
    <scope>NUCLEOTIDE SEQUENCE [LARGE SCALE GENOMIC DNA]</scope>
    <source>
        <strain evidence="22 23">DSM 21319</strain>
    </source>
</reference>
<evidence type="ECO:0000259" key="21">
    <source>
        <dbReference type="PROSITE" id="PS51007"/>
    </source>
</evidence>
<dbReference type="SUPFAM" id="SSF46626">
    <property type="entry name" value="Cytochrome c"/>
    <property type="match status" value="1"/>
</dbReference>
<evidence type="ECO:0000256" key="11">
    <source>
        <dbReference type="ARBA" id="ARBA00023004"/>
    </source>
</evidence>
<comment type="cofactor">
    <cofactor evidence="18">
        <name>Cu cation</name>
        <dbReference type="ChEBI" id="CHEBI:23378"/>
    </cofactor>
    <text evidence="18">Binds a copper A center.</text>
</comment>
<dbReference type="GO" id="GO:0005886">
    <property type="term" value="C:plasma membrane"/>
    <property type="evidence" value="ECO:0007669"/>
    <property type="project" value="UniProtKB-SubCell"/>
</dbReference>
<dbReference type="Gene3D" id="1.10.760.10">
    <property type="entry name" value="Cytochrome c-like domain"/>
    <property type="match status" value="1"/>
</dbReference>
<keyword evidence="3 17" id="KW-0813">Transport</keyword>
<keyword evidence="7 16" id="KW-0479">Metal-binding</keyword>
<gene>
    <name evidence="22" type="ORF">HNQ66_001717</name>
</gene>
<feature type="transmembrane region" description="Helical" evidence="19">
    <location>
        <begin position="21"/>
        <end position="44"/>
    </location>
</feature>
<dbReference type="EC" id="7.1.1.9" evidence="18"/>
<comment type="catalytic activity">
    <reaction evidence="15 18">
        <text>4 Fe(II)-[cytochrome c] + O2 + 8 H(+)(in) = 4 Fe(III)-[cytochrome c] + 2 H2O + 4 H(+)(out)</text>
        <dbReference type="Rhea" id="RHEA:11436"/>
        <dbReference type="Rhea" id="RHEA-COMP:10350"/>
        <dbReference type="Rhea" id="RHEA-COMP:14399"/>
        <dbReference type="ChEBI" id="CHEBI:15377"/>
        <dbReference type="ChEBI" id="CHEBI:15378"/>
        <dbReference type="ChEBI" id="CHEBI:15379"/>
        <dbReference type="ChEBI" id="CHEBI:29033"/>
        <dbReference type="ChEBI" id="CHEBI:29034"/>
        <dbReference type="EC" id="7.1.1.9"/>
    </reaction>
</comment>
<evidence type="ECO:0000256" key="19">
    <source>
        <dbReference type="SAM" id="Phobius"/>
    </source>
</evidence>
<evidence type="ECO:0000256" key="12">
    <source>
        <dbReference type="ARBA" id="ARBA00023008"/>
    </source>
</evidence>
<dbReference type="NCBIfam" id="TIGR02866">
    <property type="entry name" value="CoxB"/>
    <property type="match status" value="1"/>
</dbReference>
<evidence type="ECO:0000256" key="7">
    <source>
        <dbReference type="ARBA" id="ARBA00022723"/>
    </source>
</evidence>
<evidence type="ECO:0000256" key="8">
    <source>
        <dbReference type="ARBA" id="ARBA00022967"/>
    </source>
</evidence>
<dbReference type="SUPFAM" id="SSF49503">
    <property type="entry name" value="Cupredoxins"/>
    <property type="match status" value="1"/>
</dbReference>
<dbReference type="PROSITE" id="PS51007">
    <property type="entry name" value="CYTC"/>
    <property type="match status" value="1"/>
</dbReference>
<dbReference type="InterPro" id="IPR009056">
    <property type="entry name" value="Cyt_c-like_dom"/>
</dbReference>
<keyword evidence="10 19" id="KW-1133">Transmembrane helix</keyword>
<evidence type="ECO:0000256" key="16">
    <source>
        <dbReference type="PROSITE-ProRule" id="PRU00433"/>
    </source>
</evidence>
<evidence type="ECO:0000256" key="13">
    <source>
        <dbReference type="ARBA" id="ARBA00023136"/>
    </source>
</evidence>
<dbReference type="GO" id="GO:0005507">
    <property type="term" value="F:copper ion binding"/>
    <property type="evidence" value="ECO:0007669"/>
    <property type="project" value="InterPro"/>
</dbReference>
<evidence type="ECO:0000313" key="23">
    <source>
        <dbReference type="Proteomes" id="UP000535406"/>
    </source>
</evidence>
<dbReference type="Pfam" id="PF00034">
    <property type="entry name" value="Cytochrom_C"/>
    <property type="match status" value="1"/>
</dbReference>
<evidence type="ECO:0000256" key="1">
    <source>
        <dbReference type="ARBA" id="ARBA00004141"/>
    </source>
</evidence>
<dbReference type="GO" id="GO:0042773">
    <property type="term" value="P:ATP synthesis coupled electron transport"/>
    <property type="evidence" value="ECO:0007669"/>
    <property type="project" value="TreeGrafter"/>
</dbReference>
<evidence type="ECO:0000256" key="17">
    <source>
        <dbReference type="RuleBase" id="RU000456"/>
    </source>
</evidence>
<dbReference type="Pfam" id="PF02790">
    <property type="entry name" value="COX2_TM"/>
    <property type="match status" value="1"/>
</dbReference>
<evidence type="ECO:0000256" key="15">
    <source>
        <dbReference type="ARBA" id="ARBA00047816"/>
    </source>
</evidence>
<dbReference type="InterPro" id="IPR014222">
    <property type="entry name" value="Cyt_c_oxidase_su2"/>
</dbReference>
<dbReference type="CDD" id="cd13915">
    <property type="entry name" value="CuRO_HCO_II_like_2"/>
    <property type="match status" value="1"/>
</dbReference>
<dbReference type="AlphaFoldDB" id="A0A7W8DUU7"/>
<comment type="function">
    <text evidence="14 18">Subunits I and II form the functional core of the enzyme complex. Electrons originating in cytochrome c are transferred via heme a and Cu(A) to the binuclear center formed by heme a3 and Cu(B).</text>
</comment>
<keyword evidence="8" id="KW-1278">Translocase</keyword>
<sequence length="314" mass="34660">MSDFIALWPGAASAYSREVDLLIGAFTVLIVALSAPVFILIVVFATKYRRGKPANRRHAPDRNVWLEVSWTLVPFLLLIGFYIWSTHLFAGLYHPPAEALEIDVIAKQWMWKFRHPEGQGEINELHVPAGEPVRLVMASQDVVHSLFVPALRLKQDVVPGRYTSMWFTADTPGTYRLACAEFCGADHSVMGGSVVVMEPADYARWLEETGTDRTLAAEGAVLFRQRGCSGCHDPASTVHAPDLAGLYMRPVPLESGGTVIADAQYLRDSILLPQAQIAAGYPPIMPTFANVLDEEEVLKLVAYIQSLKGGKERQ</sequence>
<evidence type="ECO:0000256" key="3">
    <source>
        <dbReference type="ARBA" id="ARBA00022448"/>
    </source>
</evidence>
<comment type="subcellular location">
    <subcellularLocation>
        <location evidence="17">Cell membrane</location>
        <topology evidence="17">Multi-pass membrane protein</topology>
    </subcellularLocation>
    <subcellularLocation>
        <location evidence="1">Membrane</location>
        <topology evidence="1">Multi-pass membrane protein</topology>
    </subcellularLocation>
</comment>
<evidence type="ECO:0000259" key="20">
    <source>
        <dbReference type="PROSITE" id="PS50857"/>
    </source>
</evidence>
<evidence type="ECO:0000313" key="22">
    <source>
        <dbReference type="EMBL" id="MBB5042321.1"/>
    </source>
</evidence>
<proteinExistence type="inferred from homology"/>
<keyword evidence="5 17" id="KW-0679">Respiratory chain</keyword>
<dbReference type="PANTHER" id="PTHR22888:SF9">
    <property type="entry name" value="CYTOCHROME C OXIDASE SUBUNIT 2"/>
    <property type="match status" value="1"/>
</dbReference>
<dbReference type="Gene3D" id="1.10.287.90">
    <property type="match status" value="1"/>
</dbReference>
<dbReference type="Proteomes" id="UP000535406">
    <property type="component" value="Unassembled WGS sequence"/>
</dbReference>
<evidence type="ECO:0000256" key="18">
    <source>
        <dbReference type="RuleBase" id="RU004024"/>
    </source>
</evidence>
<dbReference type="InterPro" id="IPR036257">
    <property type="entry name" value="Cyt_c_oxidase_su2_TM_sf"/>
</dbReference>
<evidence type="ECO:0000256" key="5">
    <source>
        <dbReference type="ARBA" id="ARBA00022660"/>
    </source>
</evidence>
<dbReference type="RefSeq" id="WP_184143033.1">
    <property type="nucleotide sequence ID" value="NZ_JACHIK010000004.1"/>
</dbReference>
<dbReference type="PROSITE" id="PS00078">
    <property type="entry name" value="COX2"/>
    <property type="match status" value="1"/>
</dbReference>
<dbReference type="Pfam" id="PF00116">
    <property type="entry name" value="COX2"/>
    <property type="match status" value="1"/>
</dbReference>
<comment type="similarity">
    <text evidence="2 17">Belongs to the cytochrome c oxidase subunit 2 family.</text>
</comment>
<keyword evidence="11 16" id="KW-0408">Iron</keyword>
<dbReference type="EMBL" id="JACHIK010000004">
    <property type="protein sequence ID" value="MBB5042321.1"/>
    <property type="molecule type" value="Genomic_DNA"/>
</dbReference>
<dbReference type="GO" id="GO:0016491">
    <property type="term" value="F:oxidoreductase activity"/>
    <property type="evidence" value="ECO:0007669"/>
    <property type="project" value="InterPro"/>
</dbReference>
<keyword evidence="23" id="KW-1185">Reference proteome</keyword>
<dbReference type="InterPro" id="IPR036909">
    <property type="entry name" value="Cyt_c-like_dom_sf"/>
</dbReference>
<feature type="domain" description="Cytochrome c" evidence="21">
    <location>
        <begin position="214"/>
        <end position="308"/>
    </location>
</feature>
<organism evidence="22 23">
    <name type="scientific">Shinella fusca</name>
    <dbReference type="NCBI Taxonomy" id="544480"/>
    <lineage>
        <taxon>Bacteria</taxon>
        <taxon>Pseudomonadati</taxon>
        <taxon>Pseudomonadota</taxon>
        <taxon>Alphaproteobacteria</taxon>
        <taxon>Hyphomicrobiales</taxon>
        <taxon>Rhizobiaceae</taxon>
        <taxon>Shinella</taxon>
    </lineage>
</organism>
<dbReference type="InterPro" id="IPR001505">
    <property type="entry name" value="Copper_CuA"/>
</dbReference>
<evidence type="ECO:0000256" key="14">
    <source>
        <dbReference type="ARBA" id="ARBA00024688"/>
    </source>
</evidence>
<dbReference type="GO" id="GO:0020037">
    <property type="term" value="F:heme binding"/>
    <property type="evidence" value="ECO:0007669"/>
    <property type="project" value="InterPro"/>
</dbReference>
<feature type="transmembrane region" description="Helical" evidence="19">
    <location>
        <begin position="64"/>
        <end position="84"/>
    </location>
</feature>
<dbReference type="InterPro" id="IPR008972">
    <property type="entry name" value="Cupredoxin"/>
</dbReference>
<keyword evidence="12 18" id="KW-0186">Copper</keyword>
<dbReference type="SUPFAM" id="SSF81464">
    <property type="entry name" value="Cytochrome c oxidase subunit II-like, transmembrane region"/>
    <property type="match status" value="1"/>
</dbReference>
<accession>A0A7W8DUU7</accession>
<keyword evidence="9 17" id="KW-0249">Electron transport</keyword>
<evidence type="ECO:0000256" key="4">
    <source>
        <dbReference type="ARBA" id="ARBA00022617"/>
    </source>
</evidence>
<protein>
    <recommendedName>
        <fullName evidence="18">Cytochrome c oxidase subunit 2</fullName>
        <ecNumber evidence="18">7.1.1.9</ecNumber>
    </recommendedName>
</protein>
<dbReference type="InterPro" id="IPR045187">
    <property type="entry name" value="CcO_II"/>
</dbReference>
<dbReference type="InterPro" id="IPR011759">
    <property type="entry name" value="Cyt_c_oxidase_su2_TM_dom"/>
</dbReference>
<keyword evidence="13 19" id="KW-0472">Membrane</keyword>
<feature type="domain" description="Cytochrome oxidase subunit II copper A binding" evidence="20">
    <location>
        <begin position="97"/>
        <end position="208"/>
    </location>
</feature>
<keyword evidence="6 17" id="KW-0812">Transmembrane</keyword>
<evidence type="ECO:0000256" key="10">
    <source>
        <dbReference type="ARBA" id="ARBA00022989"/>
    </source>
</evidence>
<dbReference type="PANTHER" id="PTHR22888">
    <property type="entry name" value="CYTOCHROME C OXIDASE, SUBUNIT II"/>
    <property type="match status" value="1"/>
</dbReference>
<evidence type="ECO:0000256" key="2">
    <source>
        <dbReference type="ARBA" id="ARBA00007866"/>
    </source>
</evidence>
<name>A0A7W8DUU7_9HYPH</name>
<evidence type="ECO:0000256" key="6">
    <source>
        <dbReference type="ARBA" id="ARBA00022692"/>
    </source>
</evidence>